<evidence type="ECO:0000256" key="2">
    <source>
        <dbReference type="SAM" id="MobiDB-lite"/>
    </source>
</evidence>
<evidence type="ECO:0000256" key="1">
    <source>
        <dbReference type="SAM" id="Coils"/>
    </source>
</evidence>
<sequence length="736" mass="84452">MQNRRKKYSVVTRPGGVPPPFGTNPVVSTPFGPTPLPAGGISVTPLVSTFYEPPAGTRPSSREEWTAPPGWRDARRGSSPREIMIDIDKVVSHDPGMSQQDTTRVQKSSVHSINHYDQPSDKIEMRLLVLEENERSQVMHKLVSAFQQKVLMCFDHYKPELTLSCLRIVTALSAMKPTLKPKTATDNLKESRRGAGFNRTSVGKKISDANSPPDPFAELDVEEALIRELPNFTVSRLRSAVQQLLRHATLRQDGTLYFTENSEASIATKSVQYFIWFFDFMDYLQELFASFVEKIFTPLFKFFHDHAFMGASGRTQSMASAFSRFSLFSESDSGHFSPDRESTEEEESLAEKVRMRVQAKASLMQLSKDYKDIKAIYDTSEIDKVAERLSFVKEQLDYLLDEEDEVDPEIYSEESSKMIEHLEMDFGTENFIRLVPDMLVKLKKSAWLARRWLELDDRRTKDLREKVKKLSTIEEELSTRVEILQDDINKGQKKLERETEELSRLMEKEGRCDSLTFKSYSVENQIQALNVKLEKLNAEKETFAPRLNAIVRTKDMAGFQKLKFQYESNKLQRFVTSRKLATLTYQKKLMSDDLNLELLVRPSVIHVSNKLQDECEYLEQALRVKREEVVNIKRALMPVQEDRASIINRLMREQQGAPLTLWQQKRLDENGDLLLYPGHAVYLRSLPVSVGMASLPKRSGSLRGTRDVDYLSRQRLLGTFQAGNNRALRTQSPALW</sequence>
<comment type="caution">
    <text evidence="3">The sequence shown here is derived from an EMBL/GenBank/DDBJ whole genome shotgun (WGS) entry which is preliminary data.</text>
</comment>
<keyword evidence="1" id="KW-0175">Coiled coil</keyword>
<dbReference type="EMBL" id="RQTK01000058">
    <property type="protein sequence ID" value="RUS89346.1"/>
    <property type="molecule type" value="Genomic_DNA"/>
</dbReference>
<feature type="region of interest" description="Disordered" evidence="2">
    <location>
        <begin position="1"/>
        <end position="28"/>
    </location>
</feature>
<name>A0A433U676_ELYCH</name>
<proteinExistence type="predicted"/>
<dbReference type="OrthoDB" id="6121302at2759"/>
<feature type="region of interest" description="Disordered" evidence="2">
    <location>
        <begin position="53"/>
        <end position="77"/>
    </location>
</feature>
<keyword evidence="4" id="KW-1185">Reference proteome</keyword>
<dbReference type="PANTHER" id="PTHR35838">
    <property type="entry name" value="CHROMOSOME 21, WHOLE GENOME SHOTGUN SEQUENCE"/>
    <property type="match status" value="1"/>
</dbReference>
<gene>
    <name evidence="3" type="ORF">EGW08_002866</name>
</gene>
<protein>
    <submittedName>
        <fullName evidence="3">Uncharacterized protein</fullName>
    </submittedName>
</protein>
<dbReference type="PANTHER" id="PTHR35838:SF1">
    <property type="entry name" value="TRICHOHYALIN-LIKE"/>
    <property type="match status" value="1"/>
</dbReference>
<reference evidence="3 4" key="1">
    <citation type="submission" date="2019-01" db="EMBL/GenBank/DDBJ databases">
        <title>A draft genome assembly of the solar-powered sea slug Elysia chlorotica.</title>
        <authorList>
            <person name="Cai H."/>
            <person name="Li Q."/>
            <person name="Fang X."/>
            <person name="Li J."/>
            <person name="Curtis N.E."/>
            <person name="Altenburger A."/>
            <person name="Shibata T."/>
            <person name="Feng M."/>
            <person name="Maeda T."/>
            <person name="Schwartz J.A."/>
            <person name="Shigenobu S."/>
            <person name="Lundholm N."/>
            <person name="Nishiyama T."/>
            <person name="Yang H."/>
            <person name="Hasebe M."/>
            <person name="Li S."/>
            <person name="Pierce S.K."/>
            <person name="Wang J."/>
        </authorList>
    </citation>
    <scope>NUCLEOTIDE SEQUENCE [LARGE SCALE GENOMIC DNA]</scope>
    <source>
        <strain evidence="3">EC2010</strain>
        <tissue evidence="3">Whole organism of an adult</tissue>
    </source>
</reference>
<organism evidence="3 4">
    <name type="scientific">Elysia chlorotica</name>
    <name type="common">Eastern emerald elysia</name>
    <name type="synonym">Sea slug</name>
    <dbReference type="NCBI Taxonomy" id="188477"/>
    <lineage>
        <taxon>Eukaryota</taxon>
        <taxon>Metazoa</taxon>
        <taxon>Spiralia</taxon>
        <taxon>Lophotrochozoa</taxon>
        <taxon>Mollusca</taxon>
        <taxon>Gastropoda</taxon>
        <taxon>Heterobranchia</taxon>
        <taxon>Euthyneura</taxon>
        <taxon>Panpulmonata</taxon>
        <taxon>Sacoglossa</taxon>
        <taxon>Placobranchoidea</taxon>
        <taxon>Plakobranchidae</taxon>
        <taxon>Elysia</taxon>
    </lineage>
</organism>
<dbReference type="AlphaFoldDB" id="A0A433U676"/>
<accession>A0A433U676</accession>
<evidence type="ECO:0000313" key="3">
    <source>
        <dbReference type="EMBL" id="RUS89346.1"/>
    </source>
</evidence>
<feature type="coiled-coil region" evidence="1">
    <location>
        <begin position="481"/>
        <end position="539"/>
    </location>
</feature>
<dbReference type="Proteomes" id="UP000271974">
    <property type="component" value="Unassembled WGS sequence"/>
</dbReference>
<evidence type="ECO:0000313" key="4">
    <source>
        <dbReference type="Proteomes" id="UP000271974"/>
    </source>
</evidence>